<protein>
    <submittedName>
        <fullName evidence="2">Uncharacterized protein</fullName>
    </submittedName>
</protein>
<dbReference type="AlphaFoldDB" id="A0AAV3YJY3"/>
<gene>
    <name evidence="2" type="ORF">PoB_000968200</name>
</gene>
<feature type="region of interest" description="Disordered" evidence="1">
    <location>
        <begin position="81"/>
        <end position="100"/>
    </location>
</feature>
<sequence length="206" mass="23164">MCLAFRRRHLTASSRGIASLSSRLLEQEKIFFFKPEMMDDQPGAAAQTNRKLSDLPERLDFSALHSGSRRVVEAPSLDSGIDYTEAEGSSDNHSPSVTLENSRLRHKKGFLTPVEKVEIDDFPTRKEESISGDIFPKEGKSNNKTFVNVGGLRRFAEDNYLPENYESEQTELDQVQYRVQSSRSTNQTELQTLGAQSSVCDALTRL</sequence>
<evidence type="ECO:0000313" key="3">
    <source>
        <dbReference type="Proteomes" id="UP000735302"/>
    </source>
</evidence>
<name>A0AAV3YJY3_9GAST</name>
<proteinExistence type="predicted"/>
<feature type="compositionally biased region" description="Polar residues" evidence="1">
    <location>
        <begin position="87"/>
        <end position="100"/>
    </location>
</feature>
<organism evidence="2 3">
    <name type="scientific">Plakobranchus ocellatus</name>
    <dbReference type="NCBI Taxonomy" id="259542"/>
    <lineage>
        <taxon>Eukaryota</taxon>
        <taxon>Metazoa</taxon>
        <taxon>Spiralia</taxon>
        <taxon>Lophotrochozoa</taxon>
        <taxon>Mollusca</taxon>
        <taxon>Gastropoda</taxon>
        <taxon>Heterobranchia</taxon>
        <taxon>Euthyneura</taxon>
        <taxon>Panpulmonata</taxon>
        <taxon>Sacoglossa</taxon>
        <taxon>Placobranchoidea</taxon>
        <taxon>Plakobranchidae</taxon>
        <taxon>Plakobranchus</taxon>
    </lineage>
</organism>
<accession>A0AAV3YJY3</accession>
<comment type="caution">
    <text evidence="2">The sequence shown here is derived from an EMBL/GenBank/DDBJ whole genome shotgun (WGS) entry which is preliminary data.</text>
</comment>
<evidence type="ECO:0000256" key="1">
    <source>
        <dbReference type="SAM" id="MobiDB-lite"/>
    </source>
</evidence>
<evidence type="ECO:0000313" key="2">
    <source>
        <dbReference type="EMBL" id="GFN83176.1"/>
    </source>
</evidence>
<reference evidence="2 3" key="1">
    <citation type="journal article" date="2021" name="Elife">
        <title>Chloroplast acquisition without the gene transfer in kleptoplastic sea slugs, Plakobranchus ocellatus.</title>
        <authorList>
            <person name="Maeda T."/>
            <person name="Takahashi S."/>
            <person name="Yoshida T."/>
            <person name="Shimamura S."/>
            <person name="Takaki Y."/>
            <person name="Nagai Y."/>
            <person name="Toyoda A."/>
            <person name="Suzuki Y."/>
            <person name="Arimoto A."/>
            <person name="Ishii H."/>
            <person name="Satoh N."/>
            <person name="Nishiyama T."/>
            <person name="Hasebe M."/>
            <person name="Maruyama T."/>
            <person name="Minagawa J."/>
            <person name="Obokata J."/>
            <person name="Shigenobu S."/>
        </authorList>
    </citation>
    <scope>NUCLEOTIDE SEQUENCE [LARGE SCALE GENOMIC DNA]</scope>
</reference>
<dbReference type="Proteomes" id="UP000735302">
    <property type="component" value="Unassembled WGS sequence"/>
</dbReference>
<keyword evidence="3" id="KW-1185">Reference proteome</keyword>
<dbReference type="EMBL" id="BLXT01001108">
    <property type="protein sequence ID" value="GFN83176.1"/>
    <property type="molecule type" value="Genomic_DNA"/>
</dbReference>